<organism evidence="2 3">
    <name type="scientific">Chenopodium quinoa</name>
    <name type="common">Quinoa</name>
    <dbReference type="NCBI Taxonomy" id="63459"/>
    <lineage>
        <taxon>Eukaryota</taxon>
        <taxon>Viridiplantae</taxon>
        <taxon>Streptophyta</taxon>
        <taxon>Embryophyta</taxon>
        <taxon>Tracheophyta</taxon>
        <taxon>Spermatophyta</taxon>
        <taxon>Magnoliopsida</taxon>
        <taxon>eudicotyledons</taxon>
        <taxon>Gunneridae</taxon>
        <taxon>Pentapetalae</taxon>
        <taxon>Caryophyllales</taxon>
        <taxon>Chenopodiaceae</taxon>
        <taxon>Chenopodioideae</taxon>
        <taxon>Atripliceae</taxon>
        <taxon>Chenopodium</taxon>
    </lineage>
</organism>
<feature type="compositionally biased region" description="Basic residues" evidence="1">
    <location>
        <begin position="18"/>
        <end position="36"/>
    </location>
</feature>
<feature type="compositionally biased region" description="Basic and acidic residues" evidence="1">
    <location>
        <begin position="43"/>
        <end position="64"/>
    </location>
</feature>
<evidence type="ECO:0000313" key="2">
    <source>
        <dbReference type="EnsemblPlants" id="AUR62043837-RA:cds"/>
    </source>
</evidence>
<proteinExistence type="predicted"/>
<evidence type="ECO:0000313" key="3">
    <source>
        <dbReference type="Proteomes" id="UP000596660"/>
    </source>
</evidence>
<name>A0A803NCL3_CHEQI</name>
<dbReference type="PANTHER" id="PTHR34835:SF90">
    <property type="entry name" value="AMINOTRANSFERASE-LIKE PLANT MOBILE DOMAIN-CONTAINING PROTEIN"/>
    <property type="match status" value="1"/>
</dbReference>
<dbReference type="Proteomes" id="UP000596660">
    <property type="component" value="Unplaced"/>
</dbReference>
<dbReference type="AlphaFoldDB" id="A0A803NCL3"/>
<dbReference type="EnsemblPlants" id="AUR62043837-RA">
    <property type="protein sequence ID" value="AUR62043837-RA:cds"/>
    <property type="gene ID" value="AUR62043837"/>
</dbReference>
<feature type="region of interest" description="Disordered" evidence="1">
    <location>
        <begin position="1"/>
        <end position="97"/>
    </location>
</feature>
<reference evidence="2" key="2">
    <citation type="submission" date="2021-03" db="UniProtKB">
        <authorList>
            <consortium name="EnsemblPlants"/>
        </authorList>
    </citation>
    <scope>IDENTIFICATION</scope>
</reference>
<keyword evidence="3" id="KW-1185">Reference proteome</keyword>
<sequence>MKLKSRRKKPEQADEKGQKKKKDYRFKQIATKKRNAPSKNSKQKQDDEAEKPEKEKSLMEKESKNVAPGVPQSASQSKIESRMMAIPKQVHRERRKAKEIAVREEIEEEGSENNGEDSVRLAGQDDKLEAIRNMGFGGFLHLDMPRSNSPRNTPEFFAKLVENVEISGLCILCDRNRSMSIEPIHVHLVYGVPIGGKKIVEAKVEDNELNEMVVKFKQYHDGKIPTLTSLSENLEYTLMIREAIERIANEFVNLSNVLKMGERFHNTSLEQENTLFNVSAMWARCSGCKMPGAEFHSSTPMQKVDGGSLLSQDVEFFASDWFGDIIDNVVKSAKFQNTLCQDDAYKDDSQEVTEEKRLANFIETLDYWLIDCEIESVKGVRLFFFPVYVNVNDASLHSYVMVINTKAKSVEIIDNKPLVEGVEFSSKYYDWPEKMFDALKKLRIYYSNEILTSRVNKNRFEVNDNAEVWFDYKF</sequence>
<dbReference type="PANTHER" id="PTHR34835">
    <property type="entry name" value="OS07G0283600 PROTEIN-RELATED"/>
    <property type="match status" value="1"/>
</dbReference>
<accession>A0A803NCL3</accession>
<dbReference type="Gramene" id="AUR62043837-RA">
    <property type="protein sequence ID" value="AUR62043837-RA:cds"/>
    <property type="gene ID" value="AUR62043837"/>
</dbReference>
<evidence type="ECO:0000256" key="1">
    <source>
        <dbReference type="SAM" id="MobiDB-lite"/>
    </source>
</evidence>
<reference evidence="2" key="1">
    <citation type="journal article" date="2017" name="Nature">
        <title>The genome of Chenopodium quinoa.</title>
        <authorList>
            <person name="Jarvis D.E."/>
            <person name="Ho Y.S."/>
            <person name="Lightfoot D.J."/>
            <person name="Schmoeckel S.M."/>
            <person name="Li B."/>
            <person name="Borm T.J.A."/>
            <person name="Ohyanagi H."/>
            <person name="Mineta K."/>
            <person name="Michell C.T."/>
            <person name="Saber N."/>
            <person name="Kharbatia N.M."/>
            <person name="Rupper R.R."/>
            <person name="Sharp A.R."/>
            <person name="Dally N."/>
            <person name="Boughton B.A."/>
            <person name="Woo Y.H."/>
            <person name="Gao G."/>
            <person name="Schijlen E.G.W.M."/>
            <person name="Guo X."/>
            <person name="Momin A.A."/>
            <person name="Negrao S."/>
            <person name="Al-Babili S."/>
            <person name="Gehring C."/>
            <person name="Roessner U."/>
            <person name="Jung C."/>
            <person name="Murphy K."/>
            <person name="Arold S.T."/>
            <person name="Gojobori T."/>
            <person name="van der Linden C.G."/>
            <person name="van Loo E.N."/>
            <person name="Jellen E.N."/>
            <person name="Maughan P.J."/>
            <person name="Tester M."/>
        </authorList>
    </citation>
    <scope>NUCLEOTIDE SEQUENCE [LARGE SCALE GENOMIC DNA]</scope>
    <source>
        <strain evidence="2">cv. PI 614886</strain>
    </source>
</reference>
<protein>
    <submittedName>
        <fullName evidence="2">Uncharacterized protein</fullName>
    </submittedName>
</protein>